<sequence>MLWIRCCQAIAYQDEVLALKLKQIQKTKLPRLRQLQLYLDNRDARSATIRTNSGRTTRAIVKLYPLEFNEEELPNKADETNEVDTRRTVPMQKAAMRAKENILKPGQFLRH</sequence>
<keyword evidence="2" id="KW-1185">Reference proteome</keyword>
<dbReference type="Proteomes" id="UP000596742">
    <property type="component" value="Unassembled WGS sequence"/>
</dbReference>
<reference evidence="1" key="1">
    <citation type="submission" date="2018-11" db="EMBL/GenBank/DDBJ databases">
        <authorList>
            <person name="Alioto T."/>
            <person name="Alioto T."/>
        </authorList>
    </citation>
    <scope>NUCLEOTIDE SEQUENCE</scope>
</reference>
<name>A0A8B6EGK8_MYTGA</name>
<evidence type="ECO:0000313" key="2">
    <source>
        <dbReference type="Proteomes" id="UP000596742"/>
    </source>
</evidence>
<dbReference type="EMBL" id="UYJE01005133">
    <property type="protein sequence ID" value="VDI34209.1"/>
    <property type="molecule type" value="Genomic_DNA"/>
</dbReference>
<dbReference type="AlphaFoldDB" id="A0A8B6EGK8"/>
<gene>
    <name evidence="1" type="ORF">MGAL_10B088476</name>
</gene>
<proteinExistence type="predicted"/>
<dbReference type="OrthoDB" id="6092865at2759"/>
<evidence type="ECO:0000313" key="1">
    <source>
        <dbReference type="EMBL" id="VDI34209.1"/>
    </source>
</evidence>
<protein>
    <submittedName>
        <fullName evidence="1">Uncharacterized protein</fullName>
    </submittedName>
</protein>
<comment type="caution">
    <text evidence="1">The sequence shown here is derived from an EMBL/GenBank/DDBJ whole genome shotgun (WGS) entry which is preliminary data.</text>
</comment>
<organism evidence="1 2">
    <name type="scientific">Mytilus galloprovincialis</name>
    <name type="common">Mediterranean mussel</name>
    <dbReference type="NCBI Taxonomy" id="29158"/>
    <lineage>
        <taxon>Eukaryota</taxon>
        <taxon>Metazoa</taxon>
        <taxon>Spiralia</taxon>
        <taxon>Lophotrochozoa</taxon>
        <taxon>Mollusca</taxon>
        <taxon>Bivalvia</taxon>
        <taxon>Autobranchia</taxon>
        <taxon>Pteriomorphia</taxon>
        <taxon>Mytilida</taxon>
        <taxon>Mytiloidea</taxon>
        <taxon>Mytilidae</taxon>
        <taxon>Mytilinae</taxon>
        <taxon>Mytilus</taxon>
    </lineage>
</organism>
<accession>A0A8B6EGK8</accession>